<dbReference type="GO" id="GO:0016020">
    <property type="term" value="C:membrane"/>
    <property type="evidence" value="ECO:0007669"/>
    <property type="project" value="UniProtKB-SubCell"/>
</dbReference>
<feature type="region of interest" description="Disordered" evidence="5">
    <location>
        <begin position="135"/>
        <end position="162"/>
    </location>
</feature>
<organism evidence="7 8">
    <name type="scientific">Streptomyces adustus</name>
    <dbReference type="NCBI Taxonomy" id="1609272"/>
    <lineage>
        <taxon>Bacteria</taxon>
        <taxon>Bacillati</taxon>
        <taxon>Actinomycetota</taxon>
        <taxon>Actinomycetes</taxon>
        <taxon>Kitasatosporales</taxon>
        <taxon>Streptomycetaceae</taxon>
        <taxon>Streptomyces</taxon>
    </lineage>
</organism>
<proteinExistence type="predicted"/>
<comment type="subcellular location">
    <subcellularLocation>
        <location evidence="1">Membrane</location>
        <topology evidence="1">Multi-pass membrane protein</topology>
    </subcellularLocation>
</comment>
<name>A0A5N8VC74_9ACTN</name>
<protein>
    <submittedName>
        <fullName evidence="7">ABC transporter permease</fullName>
    </submittedName>
</protein>
<sequence length="417" mass="41773">MQNRSAGLRSWRRTAIVVVALPLVIALAVLAYAWPASRIAPRDLPVGVVGANPAGQHAIEGLERSKPGGFDFHLYSGEAAARSAIKNREVYGAFVVTAGRVTVLEATAASTPVAQLLTTAGQQLAAHAGKLPVADTTPSAGTSHRPATAKGAGKAAATSRKPAPVTSVGKAVAKVSVDTVDVVPTSADDPRGVVFSSALLPLTICSILIAALVALSGVPTPGWRRLIDLVVGCAVAGFAAYLVAQGVLGALPDQPVATWAALSLTLLAISATTAGVITLIGPSGLGLSAALMVFLGNPFSGITSAPELLPKAVGDIGQWLPPGAGANLLRSTAYFGGNGAEGHVAVLVLWSVLGLAAVALGRRRTATVPNGGPDSPAVAVTAVPLSPESRPHSHAATRTSPESVAHGTGTAPWTSGS</sequence>
<accession>A0A5N8VC74</accession>
<evidence type="ECO:0000256" key="3">
    <source>
        <dbReference type="ARBA" id="ARBA00022989"/>
    </source>
</evidence>
<dbReference type="AlphaFoldDB" id="A0A5N8VC74"/>
<evidence type="ECO:0000256" key="4">
    <source>
        <dbReference type="ARBA" id="ARBA00023136"/>
    </source>
</evidence>
<feature type="region of interest" description="Disordered" evidence="5">
    <location>
        <begin position="385"/>
        <end position="417"/>
    </location>
</feature>
<dbReference type="RefSeq" id="WP_152888600.1">
    <property type="nucleotide sequence ID" value="NZ_VJZD01000057.1"/>
</dbReference>
<gene>
    <name evidence="7" type="ORF">FNH09_16660</name>
</gene>
<dbReference type="PANTHER" id="PTHR43077">
    <property type="entry name" value="TRANSPORT PERMEASE YVFS-RELATED"/>
    <property type="match status" value="1"/>
</dbReference>
<keyword evidence="2 6" id="KW-0812">Transmembrane</keyword>
<feature type="transmembrane region" description="Helical" evidence="6">
    <location>
        <begin position="193"/>
        <end position="214"/>
    </location>
</feature>
<evidence type="ECO:0000313" key="8">
    <source>
        <dbReference type="Proteomes" id="UP000325849"/>
    </source>
</evidence>
<dbReference type="OrthoDB" id="3217869at2"/>
<keyword evidence="8" id="KW-1185">Reference proteome</keyword>
<dbReference type="EMBL" id="VJZD01000057">
    <property type="protein sequence ID" value="MPY32837.1"/>
    <property type="molecule type" value="Genomic_DNA"/>
</dbReference>
<feature type="transmembrane region" description="Helical" evidence="6">
    <location>
        <begin position="342"/>
        <end position="360"/>
    </location>
</feature>
<evidence type="ECO:0000256" key="1">
    <source>
        <dbReference type="ARBA" id="ARBA00004141"/>
    </source>
</evidence>
<reference evidence="7 8" key="1">
    <citation type="submission" date="2019-07" db="EMBL/GenBank/DDBJ databases">
        <title>New species of Amycolatopsis and Streptomyces.</title>
        <authorList>
            <person name="Duangmal K."/>
            <person name="Teo W.F.A."/>
            <person name="Lipun K."/>
        </authorList>
    </citation>
    <scope>NUCLEOTIDE SEQUENCE [LARGE SCALE GENOMIC DNA]</scope>
    <source>
        <strain evidence="7 8">NBRC 109810</strain>
    </source>
</reference>
<evidence type="ECO:0000313" key="7">
    <source>
        <dbReference type="EMBL" id="MPY32837.1"/>
    </source>
</evidence>
<feature type="transmembrane region" description="Helical" evidence="6">
    <location>
        <begin position="226"/>
        <end position="244"/>
    </location>
</feature>
<feature type="compositionally biased region" description="Low complexity" evidence="5">
    <location>
        <begin position="148"/>
        <end position="158"/>
    </location>
</feature>
<dbReference type="PANTHER" id="PTHR43077:SF11">
    <property type="entry name" value="TRANSPORT PERMEASE YVFS-RELATED"/>
    <property type="match status" value="1"/>
</dbReference>
<evidence type="ECO:0000256" key="6">
    <source>
        <dbReference type="SAM" id="Phobius"/>
    </source>
</evidence>
<feature type="transmembrane region" description="Helical" evidence="6">
    <location>
        <begin position="256"/>
        <end position="277"/>
    </location>
</feature>
<keyword evidence="3 6" id="KW-1133">Transmembrane helix</keyword>
<dbReference type="InterPro" id="IPR051328">
    <property type="entry name" value="T7SS_ABC-Transporter"/>
</dbReference>
<evidence type="ECO:0000256" key="5">
    <source>
        <dbReference type="SAM" id="MobiDB-lite"/>
    </source>
</evidence>
<evidence type="ECO:0000256" key="2">
    <source>
        <dbReference type="ARBA" id="ARBA00022692"/>
    </source>
</evidence>
<comment type="caution">
    <text evidence="7">The sequence shown here is derived from an EMBL/GenBank/DDBJ whole genome shotgun (WGS) entry which is preliminary data.</text>
</comment>
<dbReference type="Proteomes" id="UP000325849">
    <property type="component" value="Unassembled WGS sequence"/>
</dbReference>
<keyword evidence="4 6" id="KW-0472">Membrane</keyword>